<accession>A0A5B9QCP4</accession>
<dbReference type="InterPro" id="IPR013783">
    <property type="entry name" value="Ig-like_fold"/>
</dbReference>
<evidence type="ECO:0000313" key="2">
    <source>
        <dbReference type="Proteomes" id="UP000323917"/>
    </source>
</evidence>
<dbReference type="AlphaFoldDB" id="A0A5B9QCP4"/>
<evidence type="ECO:0000313" key="1">
    <source>
        <dbReference type="EMBL" id="QEG34716.1"/>
    </source>
</evidence>
<sequence>MLTSIGGLQYLTIAHLGPFHAKQKSSEQMNFSWAKGSLHQFLFLSVVAVVGSVLYPLSCDAGGGPENVFLVVNSSSPASLTVANHYIDLRKIPPSNVCFLKYPPGRASMGGDRFKKVFLEPIIAKIKKRKLTSQIDYIVYSCDFPWRVNFAKVFPTENFSRQQNPYVSLSSATYLSAFVLADRKEMFGSNANFYCSPANNLVVVSRGFRSSYRWSLGGRRAGADGLPYMLSSVLGVNSVPGNTVDEIAWYLKRSAEADGTKPAGTIYFAKNKTIRSTVRDKEYLQAVAKIQLAGVKAEVIEGYFPEYKQNVAGVTCGHSLVNPAGSHCRFLPGAFIDNLTSAGGQFLPGKNQTCLSEFLRMGAAGACGTVVEPFALAPKFPNSTQQVHYVHGCSLAESFYQSVASPFQQILVGDPLCQPWAKIPEVSLEGIKENSMVEGKVTITPQVSDIEEGVADLKLFVDGVLKQQKQAGQSFQWDTTKIPDGYHELRVVATDNTPIETQGRWLGQVIVKNGSDAVQVSVEKDSLAASSTFVNFNVNATNQDPVALYCNDIELGKIDNGNGQIAVAKEKLGAGPITLTAISKGKPGMRSRPLRIELTD</sequence>
<reference evidence="1 2" key="1">
    <citation type="submission" date="2019-08" db="EMBL/GenBank/DDBJ databases">
        <title>Deep-cultivation of Planctomycetes and their phenomic and genomic characterization uncovers novel biology.</title>
        <authorList>
            <person name="Wiegand S."/>
            <person name="Jogler M."/>
            <person name="Boedeker C."/>
            <person name="Pinto D."/>
            <person name="Vollmers J."/>
            <person name="Rivas-Marin E."/>
            <person name="Kohn T."/>
            <person name="Peeters S.H."/>
            <person name="Heuer A."/>
            <person name="Rast P."/>
            <person name="Oberbeckmann S."/>
            <person name="Bunk B."/>
            <person name="Jeske O."/>
            <person name="Meyerdierks A."/>
            <person name="Storesund J.E."/>
            <person name="Kallscheuer N."/>
            <person name="Luecker S."/>
            <person name="Lage O.M."/>
            <person name="Pohl T."/>
            <person name="Merkel B.J."/>
            <person name="Hornburger P."/>
            <person name="Mueller R.-W."/>
            <person name="Bruemmer F."/>
            <person name="Labrenz M."/>
            <person name="Spormann A.M."/>
            <person name="Op den Camp H."/>
            <person name="Overmann J."/>
            <person name="Amann R."/>
            <person name="Jetten M.S.M."/>
            <person name="Mascher T."/>
            <person name="Medema M.H."/>
            <person name="Devos D.P."/>
            <person name="Kaster A.-K."/>
            <person name="Ovreas L."/>
            <person name="Rohde M."/>
            <person name="Galperin M.Y."/>
            <person name="Jogler C."/>
        </authorList>
    </citation>
    <scope>NUCLEOTIDE SEQUENCE [LARGE SCALE GENOMIC DNA]</scope>
    <source>
        <strain evidence="1 2">Pr1d</strain>
    </source>
</reference>
<dbReference type="EMBL" id="CP042913">
    <property type="protein sequence ID" value="QEG34716.1"/>
    <property type="molecule type" value="Genomic_DNA"/>
</dbReference>
<proteinExistence type="predicted"/>
<organism evidence="1 2">
    <name type="scientific">Bythopirellula goksoeyrii</name>
    <dbReference type="NCBI Taxonomy" id="1400387"/>
    <lineage>
        <taxon>Bacteria</taxon>
        <taxon>Pseudomonadati</taxon>
        <taxon>Planctomycetota</taxon>
        <taxon>Planctomycetia</taxon>
        <taxon>Pirellulales</taxon>
        <taxon>Lacipirellulaceae</taxon>
        <taxon>Bythopirellula</taxon>
    </lineage>
</organism>
<gene>
    <name evidence="1" type="ORF">Pr1d_19980</name>
</gene>
<dbReference type="Gene3D" id="2.60.40.10">
    <property type="entry name" value="Immunoglobulins"/>
    <property type="match status" value="1"/>
</dbReference>
<protein>
    <recommendedName>
        <fullName evidence="3">TIGR03790 family protein</fullName>
    </recommendedName>
</protein>
<name>A0A5B9QCP4_9BACT</name>
<evidence type="ECO:0008006" key="3">
    <source>
        <dbReference type="Google" id="ProtNLM"/>
    </source>
</evidence>
<dbReference type="Proteomes" id="UP000323917">
    <property type="component" value="Chromosome"/>
</dbReference>
<dbReference type="Pfam" id="PF17957">
    <property type="entry name" value="Big_7"/>
    <property type="match status" value="1"/>
</dbReference>
<dbReference type="KEGG" id="bgok:Pr1d_19980"/>
<keyword evidence="2" id="KW-1185">Reference proteome</keyword>